<keyword evidence="2" id="KW-1185">Reference proteome</keyword>
<evidence type="ECO:0000313" key="2">
    <source>
        <dbReference type="Proteomes" id="UP000037460"/>
    </source>
</evidence>
<sequence>MALSKALAWRSAQQRHSAGSRVYSHTCKLEMAARGTKAAAGGGLAALAPSGSLSGSLALGNTSSGRSAFGVAWHSSRLGFRRGLA</sequence>
<gene>
    <name evidence="1" type="ORF">Ctob_015765</name>
</gene>
<protein>
    <submittedName>
        <fullName evidence="1">Uncharacterized protein</fullName>
    </submittedName>
</protein>
<organism evidence="1 2">
    <name type="scientific">Chrysochromulina tobinii</name>
    <dbReference type="NCBI Taxonomy" id="1460289"/>
    <lineage>
        <taxon>Eukaryota</taxon>
        <taxon>Haptista</taxon>
        <taxon>Haptophyta</taxon>
        <taxon>Prymnesiophyceae</taxon>
        <taxon>Prymnesiales</taxon>
        <taxon>Chrysochromulinaceae</taxon>
        <taxon>Chrysochromulina</taxon>
    </lineage>
</organism>
<proteinExistence type="predicted"/>
<accession>A0A0M0LQN3</accession>
<reference evidence="2" key="1">
    <citation type="journal article" date="2015" name="PLoS Genet.">
        <title>Genome Sequence and Transcriptome Analyses of Chrysochromulina tobin: Metabolic Tools for Enhanced Algal Fitness in the Prominent Order Prymnesiales (Haptophyceae).</title>
        <authorList>
            <person name="Hovde B.T."/>
            <person name="Deodato C.R."/>
            <person name="Hunsperger H.M."/>
            <person name="Ryken S.A."/>
            <person name="Yost W."/>
            <person name="Jha R.K."/>
            <person name="Patterson J."/>
            <person name="Monnat R.J. Jr."/>
            <person name="Barlow S.B."/>
            <person name="Starkenburg S.R."/>
            <person name="Cattolico R.A."/>
        </authorList>
    </citation>
    <scope>NUCLEOTIDE SEQUENCE</scope>
    <source>
        <strain evidence="2">CCMP291</strain>
    </source>
</reference>
<comment type="caution">
    <text evidence="1">The sequence shown here is derived from an EMBL/GenBank/DDBJ whole genome shotgun (WGS) entry which is preliminary data.</text>
</comment>
<dbReference type="AlphaFoldDB" id="A0A0M0LQN3"/>
<dbReference type="Proteomes" id="UP000037460">
    <property type="component" value="Unassembled WGS sequence"/>
</dbReference>
<name>A0A0M0LQN3_9EUKA</name>
<evidence type="ECO:0000313" key="1">
    <source>
        <dbReference type="EMBL" id="KOO53354.1"/>
    </source>
</evidence>
<dbReference type="EMBL" id="JWZX01000272">
    <property type="protein sequence ID" value="KOO53354.1"/>
    <property type="molecule type" value="Genomic_DNA"/>
</dbReference>